<dbReference type="GO" id="GO:0005524">
    <property type="term" value="F:ATP binding"/>
    <property type="evidence" value="ECO:0007669"/>
    <property type="project" value="UniProtKB-KW"/>
</dbReference>
<dbReference type="STRING" id="364199.SAMN04489858_12216"/>
<gene>
    <name evidence="5" type="ORF">SAMN04489858_12216</name>
</gene>
<feature type="region of interest" description="Disordered" evidence="3">
    <location>
        <begin position="1"/>
        <end position="24"/>
    </location>
</feature>
<sequence>MMTASTTTAGHQAPPTAPPTGAGDRAHLRVSGIHKHFGGVHALRGVDFEVARGEVMALVGDNGAGKSTLMKVLAGAHVADAGTFHLDGQQVHVGGPKDAAALGIQIVYQDLALCENLDVAANLSLGAEPVRPGFGFLPRLLRPIDDLRMEVKAKRAIDQLQVRTLKSVRAQVGGLSGGQRQAIAIARAVGADSSVVMLDEPTAALGVAQTRQVLNVVKRLRETGHAVIYISHNMRDIFEVSDRICVLRHGANVATWRTQDTTPDEIVVAMTRGLEKEVGRAG</sequence>
<keyword evidence="1" id="KW-0547">Nucleotide-binding</keyword>
<name>A0A1I0J6Q3_9RHOB</name>
<evidence type="ECO:0000256" key="3">
    <source>
        <dbReference type="SAM" id="MobiDB-lite"/>
    </source>
</evidence>
<keyword evidence="6" id="KW-1185">Reference proteome</keyword>
<dbReference type="InterPro" id="IPR017871">
    <property type="entry name" value="ABC_transporter-like_CS"/>
</dbReference>
<evidence type="ECO:0000259" key="4">
    <source>
        <dbReference type="PROSITE" id="PS50893"/>
    </source>
</evidence>
<dbReference type="SUPFAM" id="SSF52540">
    <property type="entry name" value="P-loop containing nucleoside triphosphate hydrolases"/>
    <property type="match status" value="1"/>
</dbReference>
<evidence type="ECO:0000313" key="5">
    <source>
        <dbReference type="EMBL" id="SEU05534.1"/>
    </source>
</evidence>
<dbReference type="SMART" id="SM00382">
    <property type="entry name" value="AAA"/>
    <property type="match status" value="1"/>
</dbReference>
<dbReference type="PANTHER" id="PTHR43790">
    <property type="entry name" value="CARBOHYDRATE TRANSPORT ATP-BINDING PROTEIN MG119-RELATED"/>
    <property type="match status" value="1"/>
</dbReference>
<protein>
    <submittedName>
        <fullName evidence="5">Monosaccharide ABC transporter ATP-binding protein, CUT2 family</fullName>
    </submittedName>
</protein>
<dbReference type="PROSITE" id="PS00211">
    <property type="entry name" value="ABC_TRANSPORTER_1"/>
    <property type="match status" value="1"/>
</dbReference>
<dbReference type="EMBL" id="FOHO01000022">
    <property type="protein sequence ID" value="SEU05534.1"/>
    <property type="molecule type" value="Genomic_DNA"/>
</dbReference>
<dbReference type="AlphaFoldDB" id="A0A1I0J6Q3"/>
<dbReference type="PANTHER" id="PTHR43790:SF8">
    <property type="entry name" value="SUGAR ABC TRANSPORTER ATP-BINDING PROTEIN"/>
    <property type="match status" value="1"/>
</dbReference>
<reference evidence="5 6" key="1">
    <citation type="submission" date="2016-10" db="EMBL/GenBank/DDBJ databases">
        <authorList>
            <person name="de Groot N.N."/>
        </authorList>
    </citation>
    <scope>NUCLEOTIDE SEQUENCE [LARGE SCALE GENOMIC DNA]</scope>
    <source>
        <strain evidence="5 6">DSM 17862</strain>
    </source>
</reference>
<feature type="compositionally biased region" description="Low complexity" evidence="3">
    <location>
        <begin position="1"/>
        <end position="23"/>
    </location>
</feature>
<dbReference type="InterPro" id="IPR003593">
    <property type="entry name" value="AAA+_ATPase"/>
</dbReference>
<proteinExistence type="predicted"/>
<dbReference type="PROSITE" id="PS50893">
    <property type="entry name" value="ABC_TRANSPORTER_2"/>
    <property type="match status" value="1"/>
</dbReference>
<evidence type="ECO:0000313" key="6">
    <source>
        <dbReference type="Proteomes" id="UP000199180"/>
    </source>
</evidence>
<accession>A0A1I0J6Q3</accession>
<dbReference type="Pfam" id="PF00005">
    <property type="entry name" value="ABC_tran"/>
    <property type="match status" value="1"/>
</dbReference>
<feature type="domain" description="ABC transporter" evidence="4">
    <location>
        <begin position="28"/>
        <end position="274"/>
    </location>
</feature>
<dbReference type="CDD" id="cd03216">
    <property type="entry name" value="ABC_Carb_Monos_I"/>
    <property type="match status" value="1"/>
</dbReference>
<dbReference type="InterPro" id="IPR027417">
    <property type="entry name" value="P-loop_NTPase"/>
</dbReference>
<keyword evidence="2 5" id="KW-0067">ATP-binding</keyword>
<evidence type="ECO:0000256" key="1">
    <source>
        <dbReference type="ARBA" id="ARBA00022741"/>
    </source>
</evidence>
<dbReference type="GO" id="GO:0016887">
    <property type="term" value="F:ATP hydrolysis activity"/>
    <property type="evidence" value="ECO:0007669"/>
    <property type="project" value="InterPro"/>
</dbReference>
<evidence type="ECO:0000256" key="2">
    <source>
        <dbReference type="ARBA" id="ARBA00022840"/>
    </source>
</evidence>
<dbReference type="InterPro" id="IPR050107">
    <property type="entry name" value="ABC_carbohydrate_import_ATPase"/>
</dbReference>
<dbReference type="InterPro" id="IPR003439">
    <property type="entry name" value="ABC_transporter-like_ATP-bd"/>
</dbReference>
<dbReference type="Gene3D" id="3.40.50.300">
    <property type="entry name" value="P-loop containing nucleotide triphosphate hydrolases"/>
    <property type="match status" value="1"/>
</dbReference>
<dbReference type="Proteomes" id="UP000199180">
    <property type="component" value="Unassembled WGS sequence"/>
</dbReference>
<organism evidence="5 6">
    <name type="scientific">Paracoccus homiensis</name>
    <dbReference type="NCBI Taxonomy" id="364199"/>
    <lineage>
        <taxon>Bacteria</taxon>
        <taxon>Pseudomonadati</taxon>
        <taxon>Pseudomonadota</taxon>
        <taxon>Alphaproteobacteria</taxon>
        <taxon>Rhodobacterales</taxon>
        <taxon>Paracoccaceae</taxon>
        <taxon>Paracoccus</taxon>
    </lineage>
</organism>